<reference evidence="2" key="1">
    <citation type="journal article" date="2022" name="bioRxiv">
        <title>Sequencing and chromosome-scale assembly of the giantPleurodeles waltlgenome.</title>
        <authorList>
            <person name="Brown T."/>
            <person name="Elewa A."/>
            <person name="Iarovenko S."/>
            <person name="Subramanian E."/>
            <person name="Araus A.J."/>
            <person name="Petzold A."/>
            <person name="Susuki M."/>
            <person name="Suzuki K.-i.T."/>
            <person name="Hayashi T."/>
            <person name="Toyoda A."/>
            <person name="Oliveira C."/>
            <person name="Osipova E."/>
            <person name="Leigh N.D."/>
            <person name="Simon A."/>
            <person name="Yun M.H."/>
        </authorList>
    </citation>
    <scope>NUCLEOTIDE SEQUENCE</scope>
    <source>
        <strain evidence="2">20211129_DDA</strain>
        <tissue evidence="2">Liver</tissue>
    </source>
</reference>
<protein>
    <submittedName>
        <fullName evidence="2">Uncharacterized protein</fullName>
    </submittedName>
</protein>
<evidence type="ECO:0000313" key="2">
    <source>
        <dbReference type="EMBL" id="KAJ1106335.1"/>
    </source>
</evidence>
<feature type="region of interest" description="Disordered" evidence="1">
    <location>
        <begin position="105"/>
        <end position="157"/>
    </location>
</feature>
<dbReference type="Proteomes" id="UP001066276">
    <property type="component" value="Chromosome 9"/>
</dbReference>
<name>A0AAV7MRG6_PLEWA</name>
<organism evidence="2 3">
    <name type="scientific">Pleurodeles waltl</name>
    <name type="common">Iberian ribbed newt</name>
    <dbReference type="NCBI Taxonomy" id="8319"/>
    <lineage>
        <taxon>Eukaryota</taxon>
        <taxon>Metazoa</taxon>
        <taxon>Chordata</taxon>
        <taxon>Craniata</taxon>
        <taxon>Vertebrata</taxon>
        <taxon>Euteleostomi</taxon>
        <taxon>Amphibia</taxon>
        <taxon>Batrachia</taxon>
        <taxon>Caudata</taxon>
        <taxon>Salamandroidea</taxon>
        <taxon>Salamandridae</taxon>
        <taxon>Pleurodelinae</taxon>
        <taxon>Pleurodeles</taxon>
    </lineage>
</organism>
<dbReference type="AlphaFoldDB" id="A0AAV7MRG6"/>
<feature type="compositionally biased region" description="Acidic residues" evidence="1">
    <location>
        <begin position="125"/>
        <end position="135"/>
    </location>
</feature>
<evidence type="ECO:0000313" key="3">
    <source>
        <dbReference type="Proteomes" id="UP001066276"/>
    </source>
</evidence>
<feature type="compositionally biased region" description="Low complexity" evidence="1">
    <location>
        <begin position="107"/>
        <end position="117"/>
    </location>
</feature>
<sequence>MAAPVNRYVCIVAHALEFPRAHPLELVSNRTLPAVAIIIYRTRSRPAHSTAEEVWQWIDMQTPEEGTHMTGGSHTERQRKSRHSKACRVGSPFLIEMLKERQKAMEAAASLSGSDLGSYKRIQEELEQSESEQESELSHTSEKTGPDVTPGTSDCII</sequence>
<comment type="caution">
    <text evidence="2">The sequence shown here is derived from an EMBL/GenBank/DDBJ whole genome shotgun (WGS) entry which is preliminary data.</text>
</comment>
<feature type="compositionally biased region" description="Basic and acidic residues" evidence="1">
    <location>
        <begin position="136"/>
        <end position="145"/>
    </location>
</feature>
<keyword evidence="3" id="KW-1185">Reference proteome</keyword>
<dbReference type="EMBL" id="JANPWB010000013">
    <property type="protein sequence ID" value="KAJ1106335.1"/>
    <property type="molecule type" value="Genomic_DNA"/>
</dbReference>
<gene>
    <name evidence="2" type="ORF">NDU88_003736</name>
</gene>
<accession>A0AAV7MRG6</accession>
<feature type="compositionally biased region" description="Basic residues" evidence="1">
    <location>
        <begin position="77"/>
        <end position="86"/>
    </location>
</feature>
<proteinExistence type="predicted"/>
<evidence type="ECO:0000256" key="1">
    <source>
        <dbReference type="SAM" id="MobiDB-lite"/>
    </source>
</evidence>
<feature type="region of interest" description="Disordered" evidence="1">
    <location>
        <begin position="65"/>
        <end position="86"/>
    </location>
</feature>